<evidence type="ECO:0000259" key="2">
    <source>
        <dbReference type="Pfam" id="PF14905"/>
    </source>
</evidence>
<dbReference type="Proteomes" id="UP000184436">
    <property type="component" value="Unassembled WGS sequence"/>
</dbReference>
<protein>
    <submittedName>
        <fullName evidence="3">CarboxypepD_reg-like domain-containing protein</fullName>
    </submittedName>
</protein>
<evidence type="ECO:0000313" key="4">
    <source>
        <dbReference type="Proteomes" id="UP000184436"/>
    </source>
</evidence>
<dbReference type="InterPro" id="IPR041700">
    <property type="entry name" value="OMP_b-brl_3"/>
</dbReference>
<name>A0A1M4YC75_9BACE</name>
<evidence type="ECO:0000313" key="3">
    <source>
        <dbReference type="EMBL" id="SHF03193.1"/>
    </source>
</evidence>
<dbReference type="SUPFAM" id="SSF49464">
    <property type="entry name" value="Carboxypeptidase regulatory domain-like"/>
    <property type="match status" value="1"/>
</dbReference>
<dbReference type="STRING" id="871325.SAMN05444349_11052"/>
<organism evidence="3 4">
    <name type="scientific">Bacteroides faecichinchillae</name>
    <dbReference type="NCBI Taxonomy" id="871325"/>
    <lineage>
        <taxon>Bacteria</taxon>
        <taxon>Pseudomonadati</taxon>
        <taxon>Bacteroidota</taxon>
        <taxon>Bacteroidia</taxon>
        <taxon>Bacteroidales</taxon>
        <taxon>Bacteroidaceae</taxon>
        <taxon>Bacteroides</taxon>
    </lineage>
</organism>
<dbReference type="EMBL" id="FQVD01000010">
    <property type="protein sequence ID" value="SHF03193.1"/>
    <property type="molecule type" value="Genomic_DNA"/>
</dbReference>
<dbReference type="Pfam" id="PF13715">
    <property type="entry name" value="CarbopepD_reg_2"/>
    <property type="match status" value="1"/>
</dbReference>
<feature type="domain" description="Outer membrane protein beta-barrel" evidence="2">
    <location>
        <begin position="480"/>
        <end position="773"/>
    </location>
</feature>
<dbReference type="Pfam" id="PF14905">
    <property type="entry name" value="OMP_b-brl_3"/>
    <property type="match status" value="1"/>
</dbReference>
<feature type="compositionally biased region" description="Basic and acidic residues" evidence="1">
    <location>
        <begin position="755"/>
        <end position="771"/>
    </location>
</feature>
<gene>
    <name evidence="3" type="ORF">SAMN05444349_11052</name>
</gene>
<dbReference type="InterPro" id="IPR008969">
    <property type="entry name" value="CarboxyPept-like_regulatory"/>
</dbReference>
<dbReference type="SUPFAM" id="SSF56935">
    <property type="entry name" value="Porins"/>
    <property type="match status" value="2"/>
</dbReference>
<dbReference type="RefSeq" id="WP_073349535.1">
    <property type="nucleotide sequence ID" value="NZ_FQVD01000010.1"/>
</dbReference>
<evidence type="ECO:0000256" key="1">
    <source>
        <dbReference type="SAM" id="MobiDB-lite"/>
    </source>
</evidence>
<accession>A0A1M4YC75</accession>
<sequence>MKTYRLAGLLLFLMGIHAVLYAQQTRTIKGRILTLETGSKEKQPLPSASVVVLSKSDSAFVKGTTSDKEGRFTIRFQPQNKKTYLLKTSFMGMQSVFLGLKDSTSVNVGTIVLKDDDIRINEVVVTAKLKEIVMEGDTTVINAAAYKTPEGSYLEDLVKRVPGLVYNKNDKSLSYNGQTISEINVNGESFFSGSKETALENLPANLVSKLRVYDKRSKEEEFTGVDDGKKNYVLDLQTKDELNETWLVNAKVGFGNNRKKDLEAQANYFRKNGDNISLMMRSTNRYQNSIYKDNINNSIGLNITKKLGEDLRLSGSVNYGLNRNGNISSTYQEQYLISGNQYSSSVSESNSKNRNISGNFFGDGKIDKRTRFNFMGNFSLSPNQGENSNQNATFDAPPGIDQNNFFDNFESIPKDIRINRSENRSLSKGQSNNYMWMASVMRRMDEKGNTIISLNLQNSDTWGINKNFSLSNTTYYRLKDKLGNDSVLFRNQYLQSPTRNGNWRMGLSLSQLIAKKVRLNAAYAWSTLYERDNRDTYELSSLTTADTFGKLPNNYQEGYVDSLSNRSRSRFKGHDLSMGINYNDTTWTLNVMVVVTPQKRTVERKIGKLSADTTMNTIDYRPTIWLGWRKKQLQLNLNYDGMTRQPSLSDLMPLTDNSDPLYITRGNPDLKQMFTHNLRLSFQNQAKGVSANVGWRMEQNSVTQVMIYDSQTGGRETYPMNINGNWGVNAGANWWKRMGKFFSLRLDAHGNRDNRVSMINEDKSQDPEKSTTRTSNLNCEAHLSYQPAWGGLDFSTGWQYQYSLNSVNNNDTFTRNYRFGLESYVDLPFGLQLRTDATYEFRGGTNIQKDDENEVLWNAGATYRFLKNKTAELSAYWSDILSDKKNYTRTVTSDGFYEYRSQQIRGYFIVSFKYNFRTMM</sequence>
<reference evidence="3 4" key="1">
    <citation type="submission" date="2016-11" db="EMBL/GenBank/DDBJ databases">
        <authorList>
            <person name="Jaros S."/>
            <person name="Januszkiewicz K."/>
            <person name="Wedrychowicz H."/>
        </authorList>
    </citation>
    <scope>NUCLEOTIDE SEQUENCE [LARGE SCALE GENOMIC DNA]</scope>
    <source>
        <strain evidence="3 4">DSM 26883</strain>
    </source>
</reference>
<dbReference type="OrthoDB" id="603275at2"/>
<keyword evidence="4" id="KW-1185">Reference proteome</keyword>
<dbReference type="AlphaFoldDB" id="A0A1M4YC75"/>
<feature type="region of interest" description="Disordered" evidence="1">
    <location>
        <begin position="755"/>
        <end position="775"/>
    </location>
</feature>
<proteinExistence type="predicted"/>